<dbReference type="SUPFAM" id="SSF49899">
    <property type="entry name" value="Concanavalin A-like lectins/glucanases"/>
    <property type="match status" value="1"/>
</dbReference>
<evidence type="ECO:0008006" key="3">
    <source>
        <dbReference type="Google" id="ProtNLM"/>
    </source>
</evidence>
<accession>A0A015J6F0</accession>
<evidence type="ECO:0000313" key="1">
    <source>
        <dbReference type="EMBL" id="EXX50489.1"/>
    </source>
</evidence>
<proteinExistence type="predicted"/>
<dbReference type="OrthoDB" id="2319804at2759"/>
<sequence length="168" mass="19871">MKKFFVKEFYEIISEPIKLKEKQCITVQHVELPEVDDELSVTLRIKLKSHYSDWATIFRKGGGNERERLVRTPGLFLHANNSKLYPRFTGNWNDNVGINTVGDRLLLNKWYHITYTLSDTEKRMDIFINGVWTAFYAIENVQMHRVKFNDKQLDIGWCVDGEIRHDFS</sequence>
<dbReference type="Gene3D" id="2.60.120.200">
    <property type="match status" value="1"/>
</dbReference>
<protein>
    <recommendedName>
        <fullName evidence="3">Concanavalin A-like lectin/glucanase domain-containing protein</fullName>
    </recommendedName>
</protein>
<reference evidence="1 2" key="1">
    <citation type="submission" date="2014-02" db="EMBL/GenBank/DDBJ databases">
        <title>Single nucleus genome sequencing reveals high similarity among nuclei of an endomycorrhizal fungus.</title>
        <authorList>
            <person name="Lin K."/>
            <person name="Geurts R."/>
            <person name="Zhang Z."/>
            <person name="Limpens E."/>
            <person name="Saunders D.G."/>
            <person name="Mu D."/>
            <person name="Pang E."/>
            <person name="Cao H."/>
            <person name="Cha H."/>
            <person name="Lin T."/>
            <person name="Zhou Q."/>
            <person name="Shang Y."/>
            <person name="Li Y."/>
            <person name="Ivanov S."/>
            <person name="Sharma T."/>
            <person name="Velzen R.V."/>
            <person name="Ruijter N.D."/>
            <person name="Aanen D.K."/>
            <person name="Win J."/>
            <person name="Kamoun S."/>
            <person name="Bisseling T."/>
            <person name="Huang S."/>
        </authorList>
    </citation>
    <scope>NUCLEOTIDE SEQUENCE [LARGE SCALE GENOMIC DNA]</scope>
    <source>
        <strain evidence="2">DAOM197198w</strain>
    </source>
</reference>
<gene>
    <name evidence="1" type="ORF">RirG_270320</name>
</gene>
<dbReference type="Pfam" id="PF13385">
    <property type="entry name" value="Laminin_G_3"/>
    <property type="match status" value="1"/>
</dbReference>
<keyword evidence="2" id="KW-1185">Reference proteome</keyword>
<evidence type="ECO:0000313" key="2">
    <source>
        <dbReference type="Proteomes" id="UP000022910"/>
    </source>
</evidence>
<dbReference type="Proteomes" id="UP000022910">
    <property type="component" value="Unassembled WGS sequence"/>
</dbReference>
<dbReference type="InterPro" id="IPR013320">
    <property type="entry name" value="ConA-like_dom_sf"/>
</dbReference>
<dbReference type="AlphaFoldDB" id="A0A015J6F0"/>
<comment type="caution">
    <text evidence="1">The sequence shown here is derived from an EMBL/GenBank/DDBJ whole genome shotgun (WGS) entry which is preliminary data.</text>
</comment>
<name>A0A015J6F0_RHIIW</name>
<dbReference type="HOGENOM" id="CLU_109048_0_0_1"/>
<organism evidence="1 2">
    <name type="scientific">Rhizophagus irregularis (strain DAOM 197198w)</name>
    <name type="common">Glomus intraradices</name>
    <dbReference type="NCBI Taxonomy" id="1432141"/>
    <lineage>
        <taxon>Eukaryota</taxon>
        <taxon>Fungi</taxon>
        <taxon>Fungi incertae sedis</taxon>
        <taxon>Mucoromycota</taxon>
        <taxon>Glomeromycotina</taxon>
        <taxon>Glomeromycetes</taxon>
        <taxon>Glomerales</taxon>
        <taxon>Glomeraceae</taxon>
        <taxon>Rhizophagus</taxon>
    </lineage>
</organism>
<dbReference type="EMBL" id="JEMT01029938">
    <property type="protein sequence ID" value="EXX50489.1"/>
    <property type="molecule type" value="Genomic_DNA"/>
</dbReference>